<evidence type="ECO:0000313" key="2">
    <source>
        <dbReference type="EMBL" id="MBP3959580.1"/>
    </source>
</evidence>
<dbReference type="RefSeq" id="WP_210660281.1">
    <property type="nucleotide sequence ID" value="NZ_JAGKQQ010000001.1"/>
</dbReference>
<sequence>MFNFLNFLNFLTVGINNFEGTMSNDDATTTVKVTHYEFHPIAERYPLLSGEEYETFKDSLGANGQKVEIELFEGKILDGRNRYRACVDLGIEPKVKVFVGTANEAAVHSDVLNLDRRHLTREQKRAVIAYKVRENPNRSDRSIAAEVGVDNKTVASVRRVECDTPAQAGEESPHLPEPVAQKREGRDGKKYTVKQPQVGPVVKPDVVVPQAAPVMIAPQVAAVEDSVAANDPPAIPISQSAPEWLKAFAEAIQELATHNYVPLYIARAGCVDQMRKAKLRATVVFGGTLEGLADLTSIPRDRMNEFAGATVPPSYYEGLKIQKALGLLTYFNNDLMANDEWFNFDEEVDRRHKEFTNLEAEYQQRLKDEKEVAKKKKRKKPKPQPSLPVASV</sequence>
<protein>
    <recommendedName>
        <fullName evidence="4">ParB/Sulfiredoxin domain-containing protein</fullName>
    </recommendedName>
</protein>
<dbReference type="Proteomes" id="UP000676565">
    <property type="component" value="Unassembled WGS sequence"/>
</dbReference>
<evidence type="ECO:0008006" key="4">
    <source>
        <dbReference type="Google" id="ProtNLM"/>
    </source>
</evidence>
<feature type="region of interest" description="Disordered" evidence="1">
    <location>
        <begin position="366"/>
        <end position="392"/>
    </location>
</feature>
<name>A0ABS5C130_9BACT</name>
<evidence type="ECO:0000256" key="1">
    <source>
        <dbReference type="SAM" id="MobiDB-lite"/>
    </source>
</evidence>
<evidence type="ECO:0000313" key="3">
    <source>
        <dbReference type="Proteomes" id="UP000676565"/>
    </source>
</evidence>
<feature type="region of interest" description="Disordered" evidence="1">
    <location>
        <begin position="164"/>
        <end position="195"/>
    </location>
</feature>
<organism evidence="2 3">
    <name type="scientific">Gemmata palustris</name>
    <dbReference type="NCBI Taxonomy" id="2822762"/>
    <lineage>
        <taxon>Bacteria</taxon>
        <taxon>Pseudomonadati</taxon>
        <taxon>Planctomycetota</taxon>
        <taxon>Planctomycetia</taxon>
        <taxon>Gemmatales</taxon>
        <taxon>Gemmataceae</taxon>
        <taxon>Gemmata</taxon>
    </lineage>
</organism>
<dbReference type="EMBL" id="JAGKQQ010000001">
    <property type="protein sequence ID" value="MBP3959580.1"/>
    <property type="molecule type" value="Genomic_DNA"/>
</dbReference>
<gene>
    <name evidence="2" type="ORF">J8F10_30415</name>
</gene>
<proteinExistence type="predicted"/>
<reference evidence="2 3" key="1">
    <citation type="submission" date="2021-04" db="EMBL/GenBank/DDBJ databases">
        <authorList>
            <person name="Ivanova A."/>
        </authorList>
    </citation>
    <scope>NUCLEOTIDE SEQUENCE [LARGE SCALE GENOMIC DNA]</scope>
    <source>
        <strain evidence="2 3">G18</strain>
    </source>
</reference>
<keyword evidence="3" id="KW-1185">Reference proteome</keyword>
<feature type="compositionally biased region" description="Basic and acidic residues" evidence="1">
    <location>
        <begin position="180"/>
        <end position="190"/>
    </location>
</feature>
<comment type="caution">
    <text evidence="2">The sequence shown here is derived from an EMBL/GenBank/DDBJ whole genome shotgun (WGS) entry which is preliminary data.</text>
</comment>
<feature type="compositionally biased region" description="Basic residues" evidence="1">
    <location>
        <begin position="373"/>
        <end position="382"/>
    </location>
</feature>
<accession>A0ABS5C130</accession>